<dbReference type="GO" id="GO:0045944">
    <property type="term" value="P:positive regulation of transcription by RNA polymerase II"/>
    <property type="evidence" value="ECO:0007669"/>
    <property type="project" value="TreeGrafter"/>
</dbReference>
<dbReference type="Pfam" id="PF00172">
    <property type="entry name" value="Zn_clus"/>
    <property type="match status" value="1"/>
</dbReference>
<dbReference type="RefSeq" id="XP_056555702.1">
    <property type="nucleotide sequence ID" value="XM_056700289.1"/>
</dbReference>
<name>A0A9W9S3B3_9EURO</name>
<keyword evidence="2" id="KW-0238">DNA-binding</keyword>
<keyword evidence="3" id="KW-0804">Transcription</keyword>
<dbReference type="CDD" id="cd12148">
    <property type="entry name" value="fungal_TF_MHR"/>
    <property type="match status" value="1"/>
</dbReference>
<feature type="compositionally biased region" description="Basic and acidic residues" evidence="6">
    <location>
        <begin position="61"/>
        <end position="76"/>
    </location>
</feature>
<gene>
    <name evidence="8" type="ORF">N7496_007360</name>
</gene>
<dbReference type="InterPro" id="IPR001138">
    <property type="entry name" value="Zn2Cys6_DnaBD"/>
</dbReference>
<evidence type="ECO:0000313" key="8">
    <source>
        <dbReference type="EMBL" id="KAJ5371268.1"/>
    </source>
</evidence>
<sequence length="746" mass="84791">MTENKRPPRSRELREHEFQRVYKACIPCARRKVKCQLVEGSKCARCSKKRLDCTFSTKKPWSREPKNTGNESRELFIGDESVQERSQGATRQAETKQGGLPTSMLQKVVSNNNDAMNILYEAALLEGINRVNNEMPTADSTLSIPRSLNETDALRIWNACRFVKMGWFSSHEAITLVDKFFTNMSPLSPVLTDFFASHKNQFYLVTQEPMLCCTILMISSRHHILPGVGGRSRAFFIHQRMWQHCQHLLMRLTLGQEKISKAKTRNIGSIEALLLMSEWFPRHLQFPPETDGWDSDFIMTNLDARDPPLPVEEIPVSDTWKQDVVEPTKRFEHMSWMVLSLALALAHELGAFDPNARMLKPGDLVGFDAEMYLQHLELRRQRLPSLLFVFINALSSRLGCTSPMPSDVGLMTPDPGLLRLDNRGNEWLAFMKSWRELSKLTSSIMQTLFPLMSTSLATGTADAFFSILEQKQSLLANWRQRNLSIAVPGSSFTDILFIEHQHLRVLINSIGMQVVVQRVLSKTTYAESTIDHSFIERARKLNMTAREYGFIEEVIDGCCETLEKIAALGKAGSLYFSPMRLLFRMISFSIFLMKALALGVRTSKLQETLQILNRAIESLQDNNEDDNHMKLRYAALLTTQAARLRRSLMSSIPIIEAPNVESGLLQRPLQTLDLYPPMTQTLSNDHEGFSNLSGFDPEGPLDFDVNDWLSLPFEPSMVPFGSNEGDSWARLDGVDLDLEFLWQLPA</sequence>
<feature type="coiled-coil region" evidence="5">
    <location>
        <begin position="602"/>
        <end position="629"/>
    </location>
</feature>
<dbReference type="SMART" id="SM00066">
    <property type="entry name" value="GAL4"/>
    <property type="match status" value="1"/>
</dbReference>
<evidence type="ECO:0000256" key="2">
    <source>
        <dbReference type="ARBA" id="ARBA00023125"/>
    </source>
</evidence>
<dbReference type="GO" id="GO:0009074">
    <property type="term" value="P:aromatic amino acid family catabolic process"/>
    <property type="evidence" value="ECO:0007669"/>
    <property type="project" value="TreeGrafter"/>
</dbReference>
<dbReference type="InterPro" id="IPR052780">
    <property type="entry name" value="AAA_Catabolism_Regulators"/>
</dbReference>
<evidence type="ECO:0000259" key="7">
    <source>
        <dbReference type="PROSITE" id="PS50048"/>
    </source>
</evidence>
<evidence type="ECO:0000256" key="4">
    <source>
        <dbReference type="ARBA" id="ARBA00023242"/>
    </source>
</evidence>
<dbReference type="OrthoDB" id="2262349at2759"/>
<dbReference type="AlphaFoldDB" id="A0A9W9S3B3"/>
<keyword evidence="9" id="KW-1185">Reference proteome</keyword>
<keyword evidence="5" id="KW-0175">Coiled coil</keyword>
<dbReference type="PANTHER" id="PTHR31644">
    <property type="entry name" value="TRANSCRIPTIONAL ACTIVATOR ARO80-RELATED"/>
    <property type="match status" value="1"/>
</dbReference>
<protein>
    <recommendedName>
        <fullName evidence="7">Zn(2)-C6 fungal-type domain-containing protein</fullName>
    </recommendedName>
</protein>
<dbReference type="CDD" id="cd00067">
    <property type="entry name" value="GAL4"/>
    <property type="match status" value="1"/>
</dbReference>
<dbReference type="Proteomes" id="UP001147782">
    <property type="component" value="Unassembled WGS sequence"/>
</dbReference>
<evidence type="ECO:0000256" key="6">
    <source>
        <dbReference type="SAM" id="MobiDB-lite"/>
    </source>
</evidence>
<dbReference type="GO" id="GO:0000981">
    <property type="term" value="F:DNA-binding transcription factor activity, RNA polymerase II-specific"/>
    <property type="evidence" value="ECO:0007669"/>
    <property type="project" value="InterPro"/>
</dbReference>
<keyword evidence="1" id="KW-0805">Transcription regulation</keyword>
<dbReference type="PROSITE" id="PS00463">
    <property type="entry name" value="ZN2_CY6_FUNGAL_1"/>
    <property type="match status" value="1"/>
</dbReference>
<accession>A0A9W9S3B3</accession>
<dbReference type="GO" id="GO:0003677">
    <property type="term" value="F:DNA binding"/>
    <property type="evidence" value="ECO:0007669"/>
    <property type="project" value="UniProtKB-KW"/>
</dbReference>
<dbReference type="PANTHER" id="PTHR31644:SF4">
    <property type="entry name" value="ZN(II)2CYS6 TRANSCRIPTION FACTOR (EUROFUNG)"/>
    <property type="match status" value="1"/>
</dbReference>
<dbReference type="GO" id="GO:0005634">
    <property type="term" value="C:nucleus"/>
    <property type="evidence" value="ECO:0007669"/>
    <property type="project" value="TreeGrafter"/>
</dbReference>
<evidence type="ECO:0000313" key="9">
    <source>
        <dbReference type="Proteomes" id="UP001147782"/>
    </source>
</evidence>
<dbReference type="SUPFAM" id="SSF57701">
    <property type="entry name" value="Zn2/Cys6 DNA-binding domain"/>
    <property type="match status" value="1"/>
</dbReference>
<dbReference type="Gene3D" id="4.10.240.10">
    <property type="entry name" value="Zn(2)-C6 fungal-type DNA-binding domain"/>
    <property type="match status" value="1"/>
</dbReference>
<dbReference type="PROSITE" id="PS50048">
    <property type="entry name" value="ZN2_CY6_FUNGAL_2"/>
    <property type="match status" value="1"/>
</dbReference>
<keyword evidence="4" id="KW-0539">Nucleus</keyword>
<comment type="caution">
    <text evidence="8">The sequence shown here is derived from an EMBL/GenBank/DDBJ whole genome shotgun (WGS) entry which is preliminary data.</text>
</comment>
<dbReference type="GeneID" id="81439468"/>
<feature type="domain" description="Zn(2)-C6 fungal-type" evidence="7">
    <location>
        <begin position="24"/>
        <end position="55"/>
    </location>
</feature>
<feature type="region of interest" description="Disordered" evidence="6">
    <location>
        <begin position="58"/>
        <end position="101"/>
    </location>
</feature>
<reference evidence="8" key="1">
    <citation type="submission" date="2022-11" db="EMBL/GenBank/DDBJ databases">
        <authorList>
            <person name="Petersen C."/>
        </authorList>
    </citation>
    <scope>NUCLEOTIDE SEQUENCE</scope>
    <source>
        <strain evidence="8">IBT 29864</strain>
    </source>
</reference>
<evidence type="ECO:0000256" key="5">
    <source>
        <dbReference type="SAM" id="Coils"/>
    </source>
</evidence>
<organism evidence="8 9">
    <name type="scientific">Penicillium cataractarum</name>
    <dbReference type="NCBI Taxonomy" id="2100454"/>
    <lineage>
        <taxon>Eukaryota</taxon>
        <taxon>Fungi</taxon>
        <taxon>Dikarya</taxon>
        <taxon>Ascomycota</taxon>
        <taxon>Pezizomycotina</taxon>
        <taxon>Eurotiomycetes</taxon>
        <taxon>Eurotiomycetidae</taxon>
        <taxon>Eurotiales</taxon>
        <taxon>Aspergillaceae</taxon>
        <taxon>Penicillium</taxon>
    </lineage>
</organism>
<evidence type="ECO:0000256" key="3">
    <source>
        <dbReference type="ARBA" id="ARBA00023163"/>
    </source>
</evidence>
<reference evidence="8" key="2">
    <citation type="journal article" date="2023" name="IMA Fungus">
        <title>Comparative genomic study of the Penicillium genus elucidates a diverse pangenome and 15 lateral gene transfer events.</title>
        <authorList>
            <person name="Petersen C."/>
            <person name="Sorensen T."/>
            <person name="Nielsen M.R."/>
            <person name="Sondergaard T.E."/>
            <person name="Sorensen J.L."/>
            <person name="Fitzpatrick D.A."/>
            <person name="Frisvad J.C."/>
            <person name="Nielsen K.L."/>
        </authorList>
    </citation>
    <scope>NUCLEOTIDE SEQUENCE</scope>
    <source>
        <strain evidence="8">IBT 29864</strain>
    </source>
</reference>
<dbReference type="GO" id="GO:0008270">
    <property type="term" value="F:zinc ion binding"/>
    <property type="evidence" value="ECO:0007669"/>
    <property type="project" value="InterPro"/>
</dbReference>
<dbReference type="InterPro" id="IPR036864">
    <property type="entry name" value="Zn2-C6_fun-type_DNA-bd_sf"/>
</dbReference>
<evidence type="ECO:0000256" key="1">
    <source>
        <dbReference type="ARBA" id="ARBA00023015"/>
    </source>
</evidence>
<proteinExistence type="predicted"/>
<dbReference type="EMBL" id="JAPZBS010000005">
    <property type="protein sequence ID" value="KAJ5371268.1"/>
    <property type="molecule type" value="Genomic_DNA"/>
</dbReference>